<sequence length="63" mass="6934">MKINAPPTYRKCETYEDCRGKGGCPTPPLVTHTPLPLRMRAPTRASMRPTYGIDAPPPRACPP</sequence>
<organism evidence="2 3">
    <name type="scientific">Streptomyces albiflavescens</name>
    <dbReference type="NCBI Taxonomy" id="1623582"/>
    <lineage>
        <taxon>Bacteria</taxon>
        <taxon>Bacillati</taxon>
        <taxon>Actinomycetota</taxon>
        <taxon>Actinomycetes</taxon>
        <taxon>Kitasatosporales</taxon>
        <taxon>Streptomycetaceae</taxon>
        <taxon>Streptomyces</taxon>
    </lineage>
</organism>
<evidence type="ECO:0000313" key="2">
    <source>
        <dbReference type="EMBL" id="GGN61348.1"/>
    </source>
</evidence>
<comment type="caution">
    <text evidence="2">The sequence shown here is derived from an EMBL/GenBank/DDBJ whole genome shotgun (WGS) entry which is preliminary data.</text>
</comment>
<accession>A0A918D320</accession>
<feature type="region of interest" description="Disordered" evidence="1">
    <location>
        <begin position="26"/>
        <end position="63"/>
    </location>
</feature>
<proteinExistence type="predicted"/>
<gene>
    <name evidence="2" type="ORF">GCM10011579_027560</name>
</gene>
<evidence type="ECO:0000313" key="3">
    <source>
        <dbReference type="Proteomes" id="UP000600365"/>
    </source>
</evidence>
<dbReference type="Proteomes" id="UP000600365">
    <property type="component" value="Unassembled WGS sequence"/>
</dbReference>
<reference evidence="2 3" key="1">
    <citation type="journal article" date="2014" name="Int. J. Syst. Evol. Microbiol.">
        <title>Complete genome sequence of Corynebacterium casei LMG S-19264T (=DSM 44701T), isolated from a smear-ripened cheese.</title>
        <authorList>
            <consortium name="US DOE Joint Genome Institute (JGI-PGF)"/>
            <person name="Walter F."/>
            <person name="Albersmeier A."/>
            <person name="Kalinowski J."/>
            <person name="Ruckert C."/>
        </authorList>
    </citation>
    <scope>NUCLEOTIDE SEQUENCE [LARGE SCALE GENOMIC DNA]</scope>
    <source>
        <strain evidence="2 3">CGMCC 4.7111</strain>
    </source>
</reference>
<dbReference type="EMBL" id="BMMM01000004">
    <property type="protein sequence ID" value="GGN61348.1"/>
    <property type="molecule type" value="Genomic_DNA"/>
</dbReference>
<evidence type="ECO:0000256" key="1">
    <source>
        <dbReference type="SAM" id="MobiDB-lite"/>
    </source>
</evidence>
<protein>
    <submittedName>
        <fullName evidence="2">Uncharacterized protein</fullName>
    </submittedName>
</protein>
<keyword evidence="3" id="KW-1185">Reference proteome</keyword>
<name>A0A918D320_9ACTN</name>
<dbReference type="AlphaFoldDB" id="A0A918D320"/>